<dbReference type="EMBL" id="LQNU01000058">
    <property type="protein sequence ID" value="KZE79931.1"/>
    <property type="molecule type" value="Genomic_DNA"/>
</dbReference>
<gene>
    <name evidence="1" type="ORF">AV926_10775</name>
</gene>
<evidence type="ECO:0000313" key="2">
    <source>
        <dbReference type="Proteomes" id="UP000076630"/>
    </source>
</evidence>
<name>A0A161UQM9_9FLAO</name>
<proteinExistence type="predicted"/>
<organism evidence="1 2">
    <name type="scientific">Myroides marinus</name>
    <dbReference type="NCBI Taxonomy" id="703342"/>
    <lineage>
        <taxon>Bacteria</taxon>
        <taxon>Pseudomonadati</taxon>
        <taxon>Bacteroidota</taxon>
        <taxon>Flavobacteriia</taxon>
        <taxon>Flavobacteriales</taxon>
        <taxon>Flavobacteriaceae</taxon>
        <taxon>Myroides</taxon>
    </lineage>
</organism>
<sequence>MLTLKKKIAVQIQCYLWVALLLFTTVGCSAKKAFFEVSGIEVGSPLNANKALGINTSTSCDIETSSITVSSKQLKQKAKGILAHSLFHTAEIDLALFHHTTGVQPDYILNVAGTDPPKYVLYQQFKLAIA</sequence>
<dbReference type="PROSITE" id="PS51257">
    <property type="entry name" value="PROKAR_LIPOPROTEIN"/>
    <property type="match status" value="1"/>
</dbReference>
<comment type="caution">
    <text evidence="1">The sequence shown here is derived from an EMBL/GenBank/DDBJ whole genome shotgun (WGS) entry which is preliminary data.</text>
</comment>
<dbReference type="AlphaFoldDB" id="A0A161UQM9"/>
<evidence type="ECO:0000313" key="1">
    <source>
        <dbReference type="EMBL" id="KZE79931.1"/>
    </source>
</evidence>
<dbReference type="RefSeq" id="WP_038984841.1">
    <property type="nucleotide sequence ID" value="NZ_JWJO01000008.1"/>
</dbReference>
<protein>
    <submittedName>
        <fullName evidence="1">Uncharacterized protein</fullName>
    </submittedName>
</protein>
<keyword evidence="2" id="KW-1185">Reference proteome</keyword>
<dbReference type="Proteomes" id="UP000076630">
    <property type="component" value="Unassembled WGS sequence"/>
</dbReference>
<accession>A0A161UQM9</accession>
<reference evidence="1 2" key="1">
    <citation type="submission" date="2016-01" db="EMBL/GenBank/DDBJ databases">
        <title>Whole genome sequencing of Myroides marinus L41.</title>
        <authorList>
            <person name="Hong K.W."/>
        </authorList>
    </citation>
    <scope>NUCLEOTIDE SEQUENCE [LARGE SCALE GENOMIC DNA]</scope>
    <source>
        <strain evidence="1 2">L41</strain>
    </source>
</reference>
<dbReference type="OrthoDB" id="1448820at2"/>